<dbReference type="EMBL" id="JBJUIK010000014">
    <property type="protein sequence ID" value="KAL3503837.1"/>
    <property type="molecule type" value="Genomic_DNA"/>
</dbReference>
<dbReference type="Proteomes" id="UP001630127">
    <property type="component" value="Unassembled WGS sequence"/>
</dbReference>
<dbReference type="PANTHER" id="PTHR46033:SF8">
    <property type="entry name" value="PROTEIN MAINTENANCE OF MERISTEMS-LIKE"/>
    <property type="match status" value="1"/>
</dbReference>
<accession>A0ABD2YDA1</accession>
<gene>
    <name evidence="2" type="ORF">ACH5RR_033678</name>
</gene>
<dbReference type="AlphaFoldDB" id="A0ABD2YDA1"/>
<feature type="domain" description="Aminotransferase-like plant mobile" evidence="1">
    <location>
        <begin position="32"/>
        <end position="132"/>
    </location>
</feature>
<reference evidence="2 3" key="1">
    <citation type="submission" date="2024-11" db="EMBL/GenBank/DDBJ databases">
        <title>A near-complete genome assembly of Cinchona calisaya.</title>
        <authorList>
            <person name="Lian D.C."/>
            <person name="Zhao X.W."/>
            <person name="Wei L."/>
        </authorList>
    </citation>
    <scope>NUCLEOTIDE SEQUENCE [LARGE SCALE GENOMIC DNA]</scope>
    <source>
        <tissue evidence="2">Nenye</tissue>
    </source>
</reference>
<proteinExistence type="predicted"/>
<dbReference type="Pfam" id="PF10536">
    <property type="entry name" value="PMD"/>
    <property type="match status" value="1"/>
</dbReference>
<dbReference type="PANTHER" id="PTHR46033">
    <property type="entry name" value="PROTEIN MAIN-LIKE 2"/>
    <property type="match status" value="1"/>
</dbReference>
<name>A0ABD2YDA1_9GENT</name>
<evidence type="ECO:0000259" key="1">
    <source>
        <dbReference type="Pfam" id="PF10536"/>
    </source>
</evidence>
<keyword evidence="3" id="KW-1185">Reference proteome</keyword>
<protein>
    <recommendedName>
        <fullName evidence="1">Aminotransferase-like plant mobile domain-containing protein</fullName>
    </recommendedName>
</protein>
<organism evidence="2 3">
    <name type="scientific">Cinchona calisaya</name>
    <dbReference type="NCBI Taxonomy" id="153742"/>
    <lineage>
        <taxon>Eukaryota</taxon>
        <taxon>Viridiplantae</taxon>
        <taxon>Streptophyta</taxon>
        <taxon>Embryophyta</taxon>
        <taxon>Tracheophyta</taxon>
        <taxon>Spermatophyta</taxon>
        <taxon>Magnoliopsida</taxon>
        <taxon>eudicotyledons</taxon>
        <taxon>Gunneridae</taxon>
        <taxon>Pentapetalae</taxon>
        <taxon>asterids</taxon>
        <taxon>lamiids</taxon>
        <taxon>Gentianales</taxon>
        <taxon>Rubiaceae</taxon>
        <taxon>Cinchonoideae</taxon>
        <taxon>Cinchoneae</taxon>
        <taxon>Cinchona</taxon>
    </lineage>
</organism>
<dbReference type="InterPro" id="IPR019557">
    <property type="entry name" value="AminoTfrase-like_pln_mobile"/>
</dbReference>
<evidence type="ECO:0000313" key="2">
    <source>
        <dbReference type="EMBL" id="KAL3503837.1"/>
    </source>
</evidence>
<comment type="caution">
    <text evidence="2">The sequence shown here is derived from an EMBL/GenBank/DDBJ whole genome shotgun (WGS) entry which is preliminary data.</text>
</comment>
<sequence>MMKLMRISRYEGDYWSYHTQYEGVLHYIRLVGFEGLYRIGSISYDHALIIALVERWRQETHIFHLPVGEAAVMLKDVEVLFALQVDGDVVIPGPEKYTELAWANIHHSLLGFTPHEGDIKGSRIKASTCEHVLRFIVSDDASDEEL</sequence>
<dbReference type="InterPro" id="IPR044824">
    <property type="entry name" value="MAIN-like"/>
</dbReference>
<evidence type="ECO:0000313" key="3">
    <source>
        <dbReference type="Proteomes" id="UP001630127"/>
    </source>
</evidence>